<dbReference type="Pfam" id="PF11828">
    <property type="entry name" value="DUF3348"/>
    <property type="match status" value="1"/>
</dbReference>
<organism evidence="1 2">
    <name type="scientific">Hydrogenophaga intermedia</name>
    <dbReference type="NCBI Taxonomy" id="65786"/>
    <lineage>
        <taxon>Bacteria</taxon>
        <taxon>Pseudomonadati</taxon>
        <taxon>Pseudomonadota</taxon>
        <taxon>Betaproteobacteria</taxon>
        <taxon>Burkholderiales</taxon>
        <taxon>Comamonadaceae</taxon>
        <taxon>Hydrogenophaga</taxon>
    </lineage>
</organism>
<name>A0A1L1PSE6_HYDIT</name>
<dbReference type="Proteomes" id="UP000028878">
    <property type="component" value="Unassembled WGS sequence"/>
</dbReference>
<dbReference type="AlphaFoldDB" id="A0A1L1PSE6"/>
<dbReference type="EMBL" id="CCAE010000012">
    <property type="protein sequence ID" value="CDN87521.1"/>
    <property type="molecule type" value="Genomic_DNA"/>
</dbReference>
<sequence>MYRSQPDAPRQDLAERLGQWLNVHDAIALHAAHQPLPPALPAQAPRRAATQPRAADLLAALHRLRATLRQGIAAPPALPVEPQDSAFAPHHQRCLDQQRRMETAIEPLRAHVRQTLAAASPRLARLAALDATLERLLGGREQRLLSGVPAFLKARFEQLRQTRPDDWPEPFEQELQQALVAELDLRLQPVTGLIEALAQANASP</sequence>
<accession>A0A1L1PSE6</accession>
<evidence type="ECO:0000313" key="2">
    <source>
        <dbReference type="Proteomes" id="UP000028878"/>
    </source>
</evidence>
<dbReference type="InterPro" id="IPR021783">
    <property type="entry name" value="DUF3348"/>
</dbReference>
<evidence type="ECO:0000313" key="1">
    <source>
        <dbReference type="EMBL" id="CDN87521.1"/>
    </source>
</evidence>
<proteinExistence type="predicted"/>
<protein>
    <recommendedName>
        <fullName evidence="3">DUF3348 domain-containing protein</fullName>
    </recommendedName>
</protein>
<evidence type="ECO:0008006" key="3">
    <source>
        <dbReference type="Google" id="ProtNLM"/>
    </source>
</evidence>
<keyword evidence="2" id="KW-1185">Reference proteome</keyword>
<gene>
    <name evidence="1" type="ORF">BN948_01943</name>
</gene>
<reference evidence="2" key="1">
    <citation type="submission" date="2014-11" db="EMBL/GenBank/DDBJ databases">
        <title>Draft genome sequence of Hydrogenophaga intermedia S1.</title>
        <authorList>
            <person name="Gan H.M."/>
            <person name="Chew T.H."/>
            <person name="Stolz A."/>
        </authorList>
    </citation>
    <scope>NUCLEOTIDE SEQUENCE [LARGE SCALE GENOMIC DNA]</scope>
    <source>
        <strain evidence="2">S1</strain>
    </source>
</reference>